<organism evidence="1">
    <name type="scientific">Medicago truncatula</name>
    <name type="common">Barrel medic</name>
    <name type="synonym">Medicago tribuloides</name>
    <dbReference type="NCBI Taxonomy" id="3880"/>
    <lineage>
        <taxon>Eukaryota</taxon>
        <taxon>Viridiplantae</taxon>
        <taxon>Streptophyta</taxon>
        <taxon>Embryophyta</taxon>
        <taxon>Tracheophyta</taxon>
        <taxon>Spermatophyta</taxon>
        <taxon>Magnoliopsida</taxon>
        <taxon>eudicotyledons</taxon>
        <taxon>Gunneridae</taxon>
        <taxon>Pentapetalae</taxon>
        <taxon>rosids</taxon>
        <taxon>fabids</taxon>
        <taxon>Fabales</taxon>
        <taxon>Fabaceae</taxon>
        <taxon>Papilionoideae</taxon>
        <taxon>50 kb inversion clade</taxon>
        <taxon>NPAAA clade</taxon>
        <taxon>Hologalegina</taxon>
        <taxon>IRL clade</taxon>
        <taxon>Trifolieae</taxon>
        <taxon>Medicago</taxon>
    </lineage>
</organism>
<dbReference type="AlphaFoldDB" id="I3SSX2"/>
<protein>
    <submittedName>
        <fullName evidence="1">Uncharacterized protein</fullName>
    </submittedName>
</protein>
<dbReference type="EMBL" id="BT143570">
    <property type="protein sequence ID" value="AFK43364.1"/>
    <property type="molecule type" value="mRNA"/>
</dbReference>
<name>I3SSX2_MEDTR</name>
<reference evidence="1" key="1">
    <citation type="submission" date="2012-05" db="EMBL/GenBank/DDBJ databases">
        <authorList>
            <person name="Krishnakumar V."/>
            <person name="Cheung F."/>
            <person name="Xiao Y."/>
            <person name="Chan A."/>
            <person name="Moskal W.A."/>
            <person name="Town C.D."/>
        </authorList>
    </citation>
    <scope>NUCLEOTIDE SEQUENCE</scope>
</reference>
<sequence length="82" mass="9690">MKPASIKRRHWQQHYEKLFEPMKRNLKHVSHQTPMAHAETALGRSFGLFRRQYPLPVSWIVQLFWLIQQHPCGASMRGIGLV</sequence>
<proteinExistence type="evidence at transcript level"/>
<accession>I3SSX2</accession>
<evidence type="ECO:0000313" key="1">
    <source>
        <dbReference type="EMBL" id="AFK43364.1"/>
    </source>
</evidence>